<dbReference type="EMBL" id="CAUEEQ010030888">
    <property type="protein sequence ID" value="CAJ0949918.1"/>
    <property type="molecule type" value="Genomic_DNA"/>
</dbReference>
<comment type="caution">
    <text evidence="2">The sequence shown here is derived from an EMBL/GenBank/DDBJ whole genome shotgun (WGS) entry which is preliminary data.</text>
</comment>
<reference evidence="2" key="1">
    <citation type="submission" date="2023-07" db="EMBL/GenBank/DDBJ databases">
        <authorList>
            <person name="Stuckert A."/>
        </authorList>
    </citation>
    <scope>NUCLEOTIDE SEQUENCE</scope>
</reference>
<feature type="compositionally biased region" description="Polar residues" evidence="1">
    <location>
        <begin position="1"/>
        <end position="10"/>
    </location>
</feature>
<evidence type="ECO:0000313" key="3">
    <source>
        <dbReference type="Proteomes" id="UP001176940"/>
    </source>
</evidence>
<proteinExistence type="predicted"/>
<feature type="region of interest" description="Disordered" evidence="1">
    <location>
        <begin position="1"/>
        <end position="47"/>
    </location>
</feature>
<organism evidence="2 3">
    <name type="scientific">Ranitomeya imitator</name>
    <name type="common">mimic poison frog</name>
    <dbReference type="NCBI Taxonomy" id="111125"/>
    <lineage>
        <taxon>Eukaryota</taxon>
        <taxon>Metazoa</taxon>
        <taxon>Chordata</taxon>
        <taxon>Craniata</taxon>
        <taxon>Vertebrata</taxon>
        <taxon>Euteleostomi</taxon>
        <taxon>Amphibia</taxon>
        <taxon>Batrachia</taxon>
        <taxon>Anura</taxon>
        <taxon>Neobatrachia</taxon>
        <taxon>Hyloidea</taxon>
        <taxon>Dendrobatidae</taxon>
        <taxon>Dendrobatinae</taxon>
        <taxon>Ranitomeya</taxon>
    </lineage>
</organism>
<feature type="region of interest" description="Disordered" evidence="1">
    <location>
        <begin position="65"/>
        <end position="125"/>
    </location>
</feature>
<evidence type="ECO:0000313" key="2">
    <source>
        <dbReference type="EMBL" id="CAJ0949918.1"/>
    </source>
</evidence>
<gene>
    <name evidence="2" type="ORF">RIMI_LOCUS12806962</name>
</gene>
<sequence>MEVISSAPQNSRDHREGGQKRESVDHPRQEKVETLLPAVTAPREVPPMGPDILYTAAAIGGGSLQNMLPKMTSHPHTSHKSSANARSLPPAKVRGRSLHSTKGAIEKRKLGKLIGPQPPEDRVTTEHAKLPANTWKDILMGLQMDGGSRDRP</sequence>
<accession>A0ABN9LSZ3</accession>
<name>A0ABN9LSZ3_9NEOB</name>
<keyword evidence="3" id="KW-1185">Reference proteome</keyword>
<protein>
    <submittedName>
        <fullName evidence="2">Uncharacterized protein</fullName>
    </submittedName>
</protein>
<feature type="compositionally biased region" description="Basic and acidic residues" evidence="1">
    <location>
        <begin position="11"/>
        <end position="33"/>
    </location>
</feature>
<evidence type="ECO:0000256" key="1">
    <source>
        <dbReference type="SAM" id="MobiDB-lite"/>
    </source>
</evidence>
<dbReference type="Proteomes" id="UP001176940">
    <property type="component" value="Unassembled WGS sequence"/>
</dbReference>